<reference evidence="6" key="3">
    <citation type="submission" date="2018-05" db="EMBL/GenBank/DDBJ databases">
        <title>OgluRS3 (Oryza glumaepatula Reference Sequence Version 3).</title>
        <authorList>
            <person name="Zhang J."/>
            <person name="Kudrna D."/>
            <person name="Lee S."/>
            <person name="Talag J."/>
            <person name="Welchert J."/>
            <person name="Wing R.A."/>
        </authorList>
    </citation>
    <scope>NUCLEOTIDE SEQUENCE [LARGE SCALE GENOMIC DNA]</scope>
</reference>
<evidence type="ECO:0000313" key="6">
    <source>
        <dbReference type="EnsemblPlants" id="OGLUM01G31900.1"/>
    </source>
</evidence>
<dbReference type="SUPFAM" id="SSF101148">
    <property type="entry name" value="Plant invertase/pectin methylesterase inhibitor"/>
    <property type="match status" value="1"/>
</dbReference>
<keyword evidence="2" id="KW-1015">Disulfide bond</keyword>
<dbReference type="InterPro" id="IPR035513">
    <property type="entry name" value="Invertase/methylesterase_inhib"/>
</dbReference>
<reference evidence="6" key="1">
    <citation type="submission" date="2013-08" db="EMBL/GenBank/DDBJ databases">
        <title>Oryza genome evolution.</title>
        <authorList>
            <person name="Wing R.A."/>
            <person name="Panaud O."/>
            <person name="Oliveira A.C."/>
        </authorList>
    </citation>
    <scope>NUCLEOTIDE SEQUENCE</scope>
</reference>
<name>A0A0D9YDR6_9ORYZ</name>
<dbReference type="SMART" id="SM00856">
    <property type="entry name" value="PMEI"/>
    <property type="match status" value="1"/>
</dbReference>
<dbReference type="GO" id="GO:0004857">
    <property type="term" value="F:enzyme inhibitor activity"/>
    <property type="evidence" value="ECO:0007669"/>
    <property type="project" value="InterPro"/>
</dbReference>
<dbReference type="Proteomes" id="UP000026961">
    <property type="component" value="Chromosome 1"/>
</dbReference>
<dbReference type="AlphaFoldDB" id="A0A0D9YDR6"/>
<feature type="signal peptide" evidence="4">
    <location>
        <begin position="1"/>
        <end position="26"/>
    </location>
</feature>
<sequence>MFRHLAALILAAVVLAASTSSGVVDARPVHTGPYHVVIRTAAKPSRRLIGLGGNAAICQEVHYKALCGTLTTLPGVMTPQQLLDAALRVAESKAMMAEKRLADVMKSRAVKAEGTSMSSTLDTCKGAYSSLADALQKARDTIKSGGSHDDLMTELSSASTFSTDCGEAFDEFPDLTSPIPGAQRHVNRLVSNCLDLAATIKEN</sequence>
<dbReference type="HOGENOM" id="CLU_081696_0_0_1"/>
<evidence type="ECO:0000256" key="2">
    <source>
        <dbReference type="ARBA" id="ARBA00023157"/>
    </source>
</evidence>
<organism evidence="6">
    <name type="scientific">Oryza glumipatula</name>
    <dbReference type="NCBI Taxonomy" id="40148"/>
    <lineage>
        <taxon>Eukaryota</taxon>
        <taxon>Viridiplantae</taxon>
        <taxon>Streptophyta</taxon>
        <taxon>Embryophyta</taxon>
        <taxon>Tracheophyta</taxon>
        <taxon>Spermatophyta</taxon>
        <taxon>Magnoliopsida</taxon>
        <taxon>Liliopsida</taxon>
        <taxon>Poales</taxon>
        <taxon>Poaceae</taxon>
        <taxon>BOP clade</taxon>
        <taxon>Oryzoideae</taxon>
        <taxon>Oryzeae</taxon>
        <taxon>Oryzinae</taxon>
        <taxon>Oryza</taxon>
    </lineage>
</organism>
<accession>A0A0D9YDR6</accession>
<evidence type="ECO:0000256" key="3">
    <source>
        <dbReference type="ARBA" id="ARBA00038471"/>
    </source>
</evidence>
<dbReference type="InterPro" id="IPR006501">
    <property type="entry name" value="Pectinesterase_inhib_dom"/>
</dbReference>
<proteinExistence type="inferred from homology"/>
<dbReference type="PANTHER" id="PTHR35357">
    <property type="entry name" value="OS02G0537100 PROTEIN"/>
    <property type="match status" value="1"/>
</dbReference>
<dbReference type="FunFam" id="1.20.140.40:FF:000003">
    <property type="entry name" value="Invertase/pectin methylesterase inhibitor family protein"/>
    <property type="match status" value="1"/>
</dbReference>
<dbReference type="CDD" id="cd15800">
    <property type="entry name" value="PMEI-like_2"/>
    <property type="match status" value="1"/>
</dbReference>
<keyword evidence="1 4" id="KW-0732">Signal</keyword>
<protein>
    <recommendedName>
        <fullName evidence="5">Pectinesterase inhibitor domain-containing protein</fullName>
    </recommendedName>
</protein>
<feature type="domain" description="Pectinesterase inhibitor" evidence="5">
    <location>
        <begin position="44"/>
        <end position="196"/>
    </location>
</feature>
<dbReference type="NCBIfam" id="TIGR01614">
    <property type="entry name" value="PME_inhib"/>
    <property type="match status" value="1"/>
</dbReference>
<dbReference type="EnsemblPlants" id="OGLUM01G31900.1">
    <property type="protein sequence ID" value="OGLUM01G31900.1"/>
    <property type="gene ID" value="OGLUM01G31900"/>
</dbReference>
<feature type="chain" id="PRO_5002351005" description="Pectinesterase inhibitor domain-containing protein" evidence="4">
    <location>
        <begin position="27"/>
        <end position="203"/>
    </location>
</feature>
<dbReference type="PANTHER" id="PTHR35357:SF8">
    <property type="entry name" value="OS01G0111000 PROTEIN"/>
    <property type="match status" value="1"/>
</dbReference>
<dbReference type="Pfam" id="PF04043">
    <property type="entry name" value="PMEI"/>
    <property type="match status" value="1"/>
</dbReference>
<dbReference type="eggNOG" id="ENOG502S99C">
    <property type="taxonomic scope" value="Eukaryota"/>
</dbReference>
<reference evidence="6" key="2">
    <citation type="submission" date="2015-04" db="UniProtKB">
        <authorList>
            <consortium name="EnsemblPlants"/>
        </authorList>
    </citation>
    <scope>IDENTIFICATION</scope>
</reference>
<comment type="similarity">
    <text evidence="3">Belongs to the PMEI family.</text>
</comment>
<keyword evidence="7" id="KW-1185">Reference proteome</keyword>
<dbReference type="Gramene" id="OGLUM01G31900.1">
    <property type="protein sequence ID" value="OGLUM01G31900.1"/>
    <property type="gene ID" value="OGLUM01G31900"/>
</dbReference>
<evidence type="ECO:0000259" key="5">
    <source>
        <dbReference type="SMART" id="SM00856"/>
    </source>
</evidence>
<evidence type="ECO:0000256" key="4">
    <source>
        <dbReference type="SAM" id="SignalP"/>
    </source>
</evidence>
<evidence type="ECO:0000256" key="1">
    <source>
        <dbReference type="ARBA" id="ARBA00022729"/>
    </source>
</evidence>
<evidence type="ECO:0000313" key="7">
    <source>
        <dbReference type="Proteomes" id="UP000026961"/>
    </source>
</evidence>
<dbReference type="Gene3D" id="1.20.140.40">
    <property type="entry name" value="Invertase/pectin methylesterase inhibitor family protein"/>
    <property type="match status" value="1"/>
</dbReference>